<organism evidence="2 3">
    <name type="scientific">Paraburkholderia tagetis</name>
    <dbReference type="NCBI Taxonomy" id="2913261"/>
    <lineage>
        <taxon>Bacteria</taxon>
        <taxon>Pseudomonadati</taxon>
        <taxon>Pseudomonadota</taxon>
        <taxon>Betaproteobacteria</taxon>
        <taxon>Burkholderiales</taxon>
        <taxon>Burkholderiaceae</taxon>
        <taxon>Paraburkholderia</taxon>
    </lineage>
</organism>
<reference evidence="2" key="1">
    <citation type="submission" date="2022-01" db="EMBL/GenBank/DDBJ databases">
        <title>Genome sequence and assembly of Parabukholderia sp. RG36.</title>
        <authorList>
            <person name="Chhetri G."/>
        </authorList>
    </citation>
    <scope>NUCLEOTIDE SEQUENCE</scope>
    <source>
        <strain evidence="2">RG36</strain>
    </source>
</reference>
<feature type="chain" id="PRO_5040976689" evidence="1">
    <location>
        <begin position="24"/>
        <end position="201"/>
    </location>
</feature>
<proteinExistence type="predicted"/>
<dbReference type="RefSeq" id="WP_238466157.1">
    <property type="nucleotide sequence ID" value="NZ_JAKLJA010000023.1"/>
</dbReference>
<feature type="signal peptide" evidence="1">
    <location>
        <begin position="1"/>
        <end position="23"/>
    </location>
</feature>
<dbReference type="PROSITE" id="PS51257">
    <property type="entry name" value="PROKAR_LIPOPROTEIN"/>
    <property type="match status" value="1"/>
</dbReference>
<accession>A0A9X1RS35</accession>
<gene>
    <name evidence="2" type="ORF">L5014_23495</name>
</gene>
<name>A0A9X1RS35_9BURK</name>
<dbReference type="EMBL" id="JAKLJA010000023">
    <property type="protein sequence ID" value="MCG5076303.1"/>
    <property type="molecule type" value="Genomic_DNA"/>
</dbReference>
<dbReference type="AlphaFoldDB" id="A0A9X1RS35"/>
<evidence type="ECO:0000256" key="1">
    <source>
        <dbReference type="SAM" id="SignalP"/>
    </source>
</evidence>
<keyword evidence="1" id="KW-0732">Signal</keyword>
<evidence type="ECO:0000313" key="2">
    <source>
        <dbReference type="EMBL" id="MCG5076303.1"/>
    </source>
</evidence>
<protein>
    <submittedName>
        <fullName evidence="2">Uncharacterized protein</fullName>
    </submittedName>
</protein>
<evidence type="ECO:0000313" key="3">
    <source>
        <dbReference type="Proteomes" id="UP001139308"/>
    </source>
</evidence>
<keyword evidence="3" id="KW-1185">Reference proteome</keyword>
<dbReference type="Proteomes" id="UP001139308">
    <property type="component" value="Unassembled WGS sequence"/>
</dbReference>
<comment type="caution">
    <text evidence="2">The sequence shown here is derived from an EMBL/GenBank/DDBJ whole genome shotgun (WGS) entry which is preliminary data.</text>
</comment>
<sequence>MMKNRSTLMLVAGLLCACAQAQAGDWSGGLHGAAYNAGGVENADGAWGIVFPRAQAGPDPRKTPGALNPDVTQANIHSTICVKAYTRTIRPDAQYTERLKREQIAAYGYDDRRLRDYEEDHLVSLELGGSPTDPRNLWPEPHHVMGGWGSYAKDRLENEFNQMVCRGRLPLADAQSMIAHDWIAAYRRFIGNVPDDSREHR</sequence>